<accession>A0A561QVF1</accession>
<evidence type="ECO:0000313" key="5">
    <source>
        <dbReference type="Proteomes" id="UP000320653"/>
    </source>
</evidence>
<reference evidence="4 5" key="1">
    <citation type="submission" date="2019-06" db="EMBL/GenBank/DDBJ databases">
        <title>Sorghum-associated microbial communities from plants grown in Nebraska, USA.</title>
        <authorList>
            <person name="Schachtman D."/>
        </authorList>
    </citation>
    <scope>NUCLEOTIDE SEQUENCE [LARGE SCALE GENOMIC DNA]</scope>
    <source>
        <strain evidence="4 5">1225</strain>
    </source>
</reference>
<organism evidence="4 5">
    <name type="scientific">Neorhizobium alkalisoli</name>
    <dbReference type="NCBI Taxonomy" id="528178"/>
    <lineage>
        <taxon>Bacteria</taxon>
        <taxon>Pseudomonadati</taxon>
        <taxon>Pseudomonadota</taxon>
        <taxon>Alphaproteobacteria</taxon>
        <taxon>Hyphomicrobiales</taxon>
        <taxon>Rhizobiaceae</taxon>
        <taxon>Rhizobium/Agrobacterium group</taxon>
        <taxon>Neorhizobium</taxon>
    </lineage>
</organism>
<dbReference type="GO" id="GO:1990281">
    <property type="term" value="C:efflux pump complex"/>
    <property type="evidence" value="ECO:0007669"/>
    <property type="project" value="TreeGrafter"/>
</dbReference>
<dbReference type="NCBIfam" id="TIGR01730">
    <property type="entry name" value="RND_mfp"/>
    <property type="match status" value="1"/>
</dbReference>
<dbReference type="GO" id="GO:0015562">
    <property type="term" value="F:efflux transmembrane transporter activity"/>
    <property type="evidence" value="ECO:0007669"/>
    <property type="project" value="TreeGrafter"/>
</dbReference>
<dbReference type="Proteomes" id="UP000320653">
    <property type="component" value="Unassembled WGS sequence"/>
</dbReference>
<gene>
    <name evidence="4" type="ORF">FHW37_103200</name>
</gene>
<dbReference type="PANTHER" id="PTHR30469">
    <property type="entry name" value="MULTIDRUG RESISTANCE PROTEIN MDTA"/>
    <property type="match status" value="1"/>
</dbReference>
<dbReference type="Pfam" id="PF25954">
    <property type="entry name" value="Beta-barrel_RND_2"/>
    <property type="match status" value="1"/>
</dbReference>
<dbReference type="AlphaFoldDB" id="A0A561QVF1"/>
<keyword evidence="5" id="KW-1185">Reference proteome</keyword>
<dbReference type="OrthoDB" id="9806939at2"/>
<dbReference type="Pfam" id="PF25973">
    <property type="entry name" value="BSH_CzcB"/>
    <property type="match status" value="1"/>
</dbReference>
<dbReference type="InterPro" id="IPR006143">
    <property type="entry name" value="RND_pump_MFP"/>
</dbReference>
<feature type="domain" description="CusB-like beta-barrel" evidence="2">
    <location>
        <begin position="246"/>
        <end position="313"/>
    </location>
</feature>
<dbReference type="SUPFAM" id="SSF111369">
    <property type="entry name" value="HlyD-like secretion proteins"/>
    <property type="match status" value="1"/>
</dbReference>
<evidence type="ECO:0000313" key="4">
    <source>
        <dbReference type="EMBL" id="TWF54335.1"/>
    </source>
</evidence>
<dbReference type="Gene3D" id="2.40.420.20">
    <property type="match status" value="1"/>
</dbReference>
<evidence type="ECO:0000259" key="2">
    <source>
        <dbReference type="Pfam" id="PF25954"/>
    </source>
</evidence>
<dbReference type="PANTHER" id="PTHR30469:SF11">
    <property type="entry name" value="BLL4320 PROTEIN"/>
    <property type="match status" value="1"/>
</dbReference>
<proteinExistence type="inferred from homology"/>
<comment type="caution">
    <text evidence="4">The sequence shown here is derived from an EMBL/GenBank/DDBJ whole genome shotgun (WGS) entry which is preliminary data.</text>
</comment>
<comment type="similarity">
    <text evidence="1">Belongs to the membrane fusion protein (MFP) (TC 8.A.1) family.</text>
</comment>
<dbReference type="InterPro" id="IPR058647">
    <property type="entry name" value="BSH_CzcB-like"/>
</dbReference>
<evidence type="ECO:0000259" key="3">
    <source>
        <dbReference type="Pfam" id="PF25973"/>
    </source>
</evidence>
<sequence>MRIWNQLVLCAALLAAGLCLWVYLSADAARTLVSMGMPEAVVVAVNPQAAEPAEAPAAGSGAAARAMQGQTSGSGAGRAGEARAVLVAVRPVGMSVINDNLSAIGDGEAIQSVIVMPQATGTVNEILVSSGNRVKKGQVLARLDDEEQTILRDQAAVVLRSAREKSAAYKNLQSFSRLDVLDAQIAAETAQLAVTNAELALKRRAVVAPIDGIVGIVAVNIGDNVTTSSNVVTIDNRSELLVDFWAPERFAVQVKPGMPVSASSISRPGQVFQGVVDAVDNRVDPASRTIRIRARIPNGEDQLRAGMSFGVTMRFPGETYPSVDPLAVQWDSQGSFVWQIVDMKSVKTRVRVVQRNPDAILVSAELKQGDRVAIEGLQRVREGGAVRITGEKPPEVASR</sequence>
<dbReference type="InterPro" id="IPR058792">
    <property type="entry name" value="Beta-barrel_RND_2"/>
</dbReference>
<dbReference type="Gene3D" id="1.10.287.470">
    <property type="entry name" value="Helix hairpin bin"/>
    <property type="match status" value="1"/>
</dbReference>
<evidence type="ECO:0000256" key="1">
    <source>
        <dbReference type="ARBA" id="ARBA00009477"/>
    </source>
</evidence>
<dbReference type="Gene3D" id="2.40.50.100">
    <property type="match status" value="1"/>
</dbReference>
<name>A0A561QVF1_9HYPH</name>
<dbReference type="EMBL" id="VIWP01000003">
    <property type="protein sequence ID" value="TWF54335.1"/>
    <property type="molecule type" value="Genomic_DNA"/>
</dbReference>
<dbReference type="Gene3D" id="2.40.30.170">
    <property type="match status" value="1"/>
</dbReference>
<protein>
    <submittedName>
        <fullName evidence="4">RND family efflux transporter MFP subunit</fullName>
    </submittedName>
</protein>
<dbReference type="RefSeq" id="WP_145636474.1">
    <property type="nucleotide sequence ID" value="NZ_VIWP01000003.1"/>
</dbReference>
<feature type="domain" description="CzcB-like barrel-sandwich hybrid" evidence="3">
    <location>
        <begin position="113"/>
        <end position="234"/>
    </location>
</feature>